<dbReference type="Gramene" id="Bo8g004670.1">
    <property type="protein sequence ID" value="Bo8g004670.1"/>
    <property type="gene ID" value="Bo8g004670"/>
</dbReference>
<dbReference type="Proteomes" id="UP000032141">
    <property type="component" value="Chromosome C8"/>
</dbReference>
<sequence length="80" mass="9266">MEESRESPADHGFYMPAEWEPHAQTWIGWPERQDNWRHNALPAQRVFVDVAKAISVFEPVTVCASSAQGNSFQRRLELLR</sequence>
<dbReference type="GO" id="GO:0047632">
    <property type="term" value="F:agmatine deiminase activity"/>
    <property type="evidence" value="ECO:0007669"/>
    <property type="project" value="TreeGrafter"/>
</dbReference>
<dbReference type="EnsemblPlants" id="Bo8g004670.1">
    <property type="protein sequence ID" value="Bo8g004670.1"/>
    <property type="gene ID" value="Bo8g004670"/>
</dbReference>
<organism evidence="2 3">
    <name type="scientific">Brassica oleracea var. oleracea</name>
    <dbReference type="NCBI Taxonomy" id="109376"/>
    <lineage>
        <taxon>Eukaryota</taxon>
        <taxon>Viridiplantae</taxon>
        <taxon>Streptophyta</taxon>
        <taxon>Embryophyta</taxon>
        <taxon>Tracheophyta</taxon>
        <taxon>Spermatophyta</taxon>
        <taxon>Magnoliopsida</taxon>
        <taxon>eudicotyledons</taxon>
        <taxon>Gunneridae</taxon>
        <taxon>Pentapetalae</taxon>
        <taxon>rosids</taxon>
        <taxon>malvids</taxon>
        <taxon>Brassicales</taxon>
        <taxon>Brassicaceae</taxon>
        <taxon>Brassiceae</taxon>
        <taxon>Brassica</taxon>
    </lineage>
</organism>
<dbReference type="GO" id="GO:0004668">
    <property type="term" value="F:protein-arginine deiminase activity"/>
    <property type="evidence" value="ECO:0007669"/>
    <property type="project" value="InterPro"/>
</dbReference>
<accession>A0A0D3DJ11</accession>
<dbReference type="STRING" id="109376.A0A0D3DJ11"/>
<evidence type="ECO:0008006" key="4">
    <source>
        <dbReference type="Google" id="ProtNLM"/>
    </source>
</evidence>
<evidence type="ECO:0000313" key="2">
    <source>
        <dbReference type="EnsemblPlants" id="Bo8g004670.1"/>
    </source>
</evidence>
<dbReference type="PANTHER" id="PTHR31377:SF5">
    <property type="entry name" value="AGMATINE DEIMINASE"/>
    <property type="match status" value="1"/>
</dbReference>
<evidence type="ECO:0000313" key="3">
    <source>
        <dbReference type="Proteomes" id="UP000032141"/>
    </source>
</evidence>
<evidence type="ECO:0000256" key="1">
    <source>
        <dbReference type="ARBA" id="ARBA00022801"/>
    </source>
</evidence>
<keyword evidence="3" id="KW-1185">Reference proteome</keyword>
<dbReference type="AlphaFoldDB" id="A0A0D3DJ11"/>
<dbReference type="PANTHER" id="PTHR31377">
    <property type="entry name" value="AGMATINE DEIMINASE-RELATED"/>
    <property type="match status" value="1"/>
</dbReference>
<reference evidence="2" key="2">
    <citation type="submission" date="2015-03" db="UniProtKB">
        <authorList>
            <consortium name="EnsemblPlants"/>
        </authorList>
    </citation>
    <scope>IDENTIFICATION</scope>
</reference>
<dbReference type="SUPFAM" id="SSF55909">
    <property type="entry name" value="Pentein"/>
    <property type="match status" value="1"/>
</dbReference>
<dbReference type="Gene3D" id="3.75.10.10">
    <property type="entry name" value="L-arginine/glycine Amidinotransferase, Chain A"/>
    <property type="match status" value="1"/>
</dbReference>
<protein>
    <recommendedName>
        <fullName evidence="4">Agmatine deiminase</fullName>
    </recommendedName>
</protein>
<proteinExistence type="predicted"/>
<dbReference type="Pfam" id="PF04371">
    <property type="entry name" value="PAD_porph"/>
    <property type="match status" value="1"/>
</dbReference>
<dbReference type="InterPro" id="IPR007466">
    <property type="entry name" value="Peptidyl-Arg-deiminase_porph"/>
</dbReference>
<keyword evidence="1" id="KW-0378">Hydrolase</keyword>
<dbReference type="HOGENOM" id="CLU_2593093_0_0_1"/>
<name>A0A0D3DJ11_BRAOL</name>
<reference evidence="2 3" key="1">
    <citation type="journal article" date="2014" name="Genome Biol.">
        <title>Transcriptome and methylome profiling reveals relics of genome dominance in the mesopolyploid Brassica oleracea.</title>
        <authorList>
            <person name="Parkin I.A."/>
            <person name="Koh C."/>
            <person name="Tang H."/>
            <person name="Robinson S.J."/>
            <person name="Kagale S."/>
            <person name="Clarke W.E."/>
            <person name="Town C.D."/>
            <person name="Nixon J."/>
            <person name="Krishnakumar V."/>
            <person name="Bidwell S.L."/>
            <person name="Denoeud F."/>
            <person name="Belcram H."/>
            <person name="Links M.G."/>
            <person name="Just J."/>
            <person name="Clarke C."/>
            <person name="Bender T."/>
            <person name="Huebert T."/>
            <person name="Mason A.S."/>
            <person name="Pires J.C."/>
            <person name="Barker G."/>
            <person name="Moore J."/>
            <person name="Walley P.G."/>
            <person name="Manoli S."/>
            <person name="Batley J."/>
            <person name="Edwards D."/>
            <person name="Nelson M.N."/>
            <person name="Wang X."/>
            <person name="Paterson A.H."/>
            <person name="King G."/>
            <person name="Bancroft I."/>
            <person name="Chalhoub B."/>
            <person name="Sharpe A.G."/>
        </authorList>
    </citation>
    <scope>NUCLEOTIDE SEQUENCE</scope>
    <source>
        <strain evidence="2 3">cv. TO1000</strain>
    </source>
</reference>
<dbReference type="GO" id="GO:0009446">
    <property type="term" value="P:putrescine biosynthetic process"/>
    <property type="evidence" value="ECO:0007669"/>
    <property type="project" value="InterPro"/>
</dbReference>